<keyword evidence="2" id="KW-1003">Cell membrane</keyword>
<organism evidence="3 4">
    <name type="scientific">Rhizobium metallidurans</name>
    <dbReference type="NCBI Taxonomy" id="1265931"/>
    <lineage>
        <taxon>Bacteria</taxon>
        <taxon>Pseudomonadati</taxon>
        <taxon>Pseudomonadota</taxon>
        <taxon>Alphaproteobacteria</taxon>
        <taxon>Hyphomicrobiales</taxon>
        <taxon>Rhizobiaceae</taxon>
        <taxon>Rhizobium/Agrobacterium group</taxon>
        <taxon>Rhizobium</taxon>
    </lineage>
</organism>
<dbReference type="EMBL" id="JACIDW010000012">
    <property type="protein sequence ID" value="MBB3965874.1"/>
    <property type="molecule type" value="Genomic_DNA"/>
</dbReference>
<dbReference type="Gene3D" id="3.40.50.1000">
    <property type="entry name" value="HAD superfamily/HAD-like"/>
    <property type="match status" value="1"/>
</dbReference>
<keyword evidence="2" id="KW-0472">Membrane</keyword>
<dbReference type="InterPro" id="IPR050510">
    <property type="entry name" value="Cation_transp_ATPase_P-type"/>
</dbReference>
<protein>
    <submittedName>
        <fullName evidence="3">Magnesium-transporting ATPase (P-type)</fullName>
    </submittedName>
</protein>
<evidence type="ECO:0000313" key="4">
    <source>
        <dbReference type="Proteomes" id="UP000582090"/>
    </source>
</evidence>
<dbReference type="GO" id="GO:0019829">
    <property type="term" value="F:ATPase-coupled monoatomic cation transmembrane transporter activity"/>
    <property type="evidence" value="ECO:0007669"/>
    <property type="project" value="TreeGrafter"/>
</dbReference>
<comment type="caution">
    <text evidence="3">The sequence shown here is derived from an EMBL/GenBank/DDBJ whole genome shotgun (WGS) entry which is preliminary data.</text>
</comment>
<sequence length="54" mass="5839">MVLVDDTFGSIVAAVQEGRTVYDNIRKVIGWTLPTNISETVCVVLALVLGMACR</sequence>
<dbReference type="PANTHER" id="PTHR43294">
    <property type="entry name" value="SODIUM/POTASSIUM-TRANSPORTING ATPASE SUBUNIT ALPHA"/>
    <property type="match status" value="1"/>
</dbReference>
<comment type="subcellular location">
    <subcellularLocation>
        <location evidence="1">Cell membrane</location>
        <topology evidence="1">Multi-pass membrane protein</topology>
    </subcellularLocation>
</comment>
<dbReference type="InterPro" id="IPR023214">
    <property type="entry name" value="HAD_sf"/>
</dbReference>
<evidence type="ECO:0000256" key="1">
    <source>
        <dbReference type="ARBA" id="ARBA00004651"/>
    </source>
</evidence>
<name>A0A7W6GCJ2_9HYPH</name>
<dbReference type="SUPFAM" id="SSF81665">
    <property type="entry name" value="Calcium ATPase, transmembrane domain M"/>
    <property type="match status" value="1"/>
</dbReference>
<proteinExistence type="predicted"/>
<dbReference type="Gene3D" id="1.20.1110.10">
    <property type="entry name" value="Calcium-transporting ATPase, transmembrane domain"/>
    <property type="match status" value="1"/>
</dbReference>
<dbReference type="AlphaFoldDB" id="A0A7W6GCJ2"/>
<keyword evidence="4" id="KW-1185">Reference proteome</keyword>
<gene>
    <name evidence="3" type="ORF">GGQ67_003553</name>
</gene>
<dbReference type="GO" id="GO:1902600">
    <property type="term" value="P:proton transmembrane transport"/>
    <property type="evidence" value="ECO:0007669"/>
    <property type="project" value="TreeGrafter"/>
</dbReference>
<evidence type="ECO:0000313" key="3">
    <source>
        <dbReference type="EMBL" id="MBB3965874.1"/>
    </source>
</evidence>
<evidence type="ECO:0000256" key="2">
    <source>
        <dbReference type="ARBA" id="ARBA00022475"/>
    </source>
</evidence>
<dbReference type="Proteomes" id="UP000582090">
    <property type="component" value="Unassembled WGS sequence"/>
</dbReference>
<accession>A0A7W6GCJ2</accession>
<dbReference type="RefSeq" id="WP_246400216.1">
    <property type="nucleotide sequence ID" value="NZ_JACIDW010000012.1"/>
</dbReference>
<dbReference type="PANTHER" id="PTHR43294:SF21">
    <property type="entry name" value="CATION TRANSPORTING ATPASE"/>
    <property type="match status" value="1"/>
</dbReference>
<reference evidence="3 4" key="1">
    <citation type="submission" date="2020-08" db="EMBL/GenBank/DDBJ databases">
        <title>Genomic Encyclopedia of Type Strains, Phase IV (KMG-IV): sequencing the most valuable type-strain genomes for metagenomic binning, comparative biology and taxonomic classification.</title>
        <authorList>
            <person name="Goeker M."/>
        </authorList>
    </citation>
    <scope>NUCLEOTIDE SEQUENCE [LARGE SCALE GENOMIC DNA]</scope>
    <source>
        <strain evidence="3 4">DSM 26575</strain>
    </source>
</reference>
<dbReference type="GO" id="GO:0005886">
    <property type="term" value="C:plasma membrane"/>
    <property type="evidence" value="ECO:0007669"/>
    <property type="project" value="UniProtKB-SubCell"/>
</dbReference>
<dbReference type="InterPro" id="IPR023298">
    <property type="entry name" value="ATPase_P-typ_TM_dom_sf"/>
</dbReference>